<keyword evidence="3" id="KW-1185">Reference proteome</keyword>
<feature type="transmembrane region" description="Helical" evidence="1">
    <location>
        <begin position="29"/>
        <end position="47"/>
    </location>
</feature>
<reference evidence="2" key="1">
    <citation type="submission" date="2022-01" db="EMBL/GenBank/DDBJ databases">
        <authorList>
            <person name="Jo J.-H."/>
            <person name="Im W.-T."/>
        </authorList>
    </citation>
    <scope>NUCLEOTIDE SEQUENCE</scope>
    <source>
        <strain evidence="2">XY25</strain>
    </source>
</reference>
<evidence type="ECO:0000313" key="3">
    <source>
        <dbReference type="Proteomes" id="UP001165384"/>
    </source>
</evidence>
<organism evidence="2 3">
    <name type="scientific">Dechloromonas hankyongensis</name>
    <dbReference type="NCBI Taxonomy" id="2908002"/>
    <lineage>
        <taxon>Bacteria</taxon>
        <taxon>Pseudomonadati</taxon>
        <taxon>Pseudomonadota</taxon>
        <taxon>Betaproteobacteria</taxon>
        <taxon>Rhodocyclales</taxon>
        <taxon>Azonexaceae</taxon>
        <taxon>Dechloromonas</taxon>
    </lineage>
</organism>
<dbReference type="RefSeq" id="WP_275710299.1">
    <property type="nucleotide sequence ID" value="NZ_JAKLTN010000002.1"/>
</dbReference>
<accession>A0ABS9K2M8</accession>
<dbReference type="EMBL" id="JAKLTN010000002">
    <property type="protein sequence ID" value="MCG2577329.1"/>
    <property type="molecule type" value="Genomic_DNA"/>
</dbReference>
<keyword evidence="1" id="KW-1133">Transmembrane helix</keyword>
<sequence length="72" mass="8153">MSLALIIVIGWLYVTVLVAANEPTVISGIISFLFYGALPCGLLLYFAGSRVRRERRRFKEMMAEKNRQDAES</sequence>
<keyword evidence="1" id="KW-0472">Membrane</keyword>
<protein>
    <submittedName>
        <fullName evidence="2">Uncharacterized protein</fullName>
    </submittedName>
</protein>
<gene>
    <name evidence="2" type="ORF">LZ012_10015</name>
</gene>
<comment type="caution">
    <text evidence="2">The sequence shown here is derived from an EMBL/GenBank/DDBJ whole genome shotgun (WGS) entry which is preliminary data.</text>
</comment>
<evidence type="ECO:0000256" key="1">
    <source>
        <dbReference type="SAM" id="Phobius"/>
    </source>
</evidence>
<keyword evidence="1" id="KW-0812">Transmembrane</keyword>
<name>A0ABS9K2M8_9RHOO</name>
<evidence type="ECO:0000313" key="2">
    <source>
        <dbReference type="EMBL" id="MCG2577329.1"/>
    </source>
</evidence>
<dbReference type="Proteomes" id="UP001165384">
    <property type="component" value="Unassembled WGS sequence"/>
</dbReference>
<proteinExistence type="predicted"/>